<evidence type="ECO:0000313" key="2">
    <source>
        <dbReference type="Proteomes" id="UP001501116"/>
    </source>
</evidence>
<proteinExistence type="predicted"/>
<dbReference type="Proteomes" id="UP001501116">
    <property type="component" value="Unassembled WGS sequence"/>
</dbReference>
<evidence type="ECO:0008006" key="3">
    <source>
        <dbReference type="Google" id="ProtNLM"/>
    </source>
</evidence>
<organism evidence="1 2">
    <name type="scientific">Amycolatopsis minnesotensis</name>
    <dbReference type="NCBI Taxonomy" id="337894"/>
    <lineage>
        <taxon>Bacteria</taxon>
        <taxon>Bacillati</taxon>
        <taxon>Actinomycetota</taxon>
        <taxon>Actinomycetes</taxon>
        <taxon>Pseudonocardiales</taxon>
        <taxon>Pseudonocardiaceae</taxon>
        <taxon>Amycolatopsis</taxon>
    </lineage>
</organism>
<reference evidence="2" key="1">
    <citation type="journal article" date="2019" name="Int. J. Syst. Evol. Microbiol.">
        <title>The Global Catalogue of Microorganisms (GCM) 10K type strain sequencing project: providing services to taxonomists for standard genome sequencing and annotation.</title>
        <authorList>
            <consortium name="The Broad Institute Genomics Platform"/>
            <consortium name="The Broad Institute Genome Sequencing Center for Infectious Disease"/>
            <person name="Wu L."/>
            <person name="Ma J."/>
        </authorList>
    </citation>
    <scope>NUCLEOTIDE SEQUENCE [LARGE SCALE GENOMIC DNA]</scope>
    <source>
        <strain evidence="2">JCM 14545</strain>
    </source>
</reference>
<dbReference type="EMBL" id="BAAANN010000006">
    <property type="protein sequence ID" value="GAA1951426.1"/>
    <property type="molecule type" value="Genomic_DNA"/>
</dbReference>
<sequence>MTMALENVLAKAGLRVDATEFLTLIEDAARRLSPLAPNPAEFFPSDTRAALTDVGLDLSPYQEDEADFRARTVAAHAVFAESSLTANEVAKNLGVDRSRIRHKLSESRLTGWKDQSGWRLPSWQFTGSGVLPGLEVVLAAVPADQPALVVAAFMSTPQEDLVINERPATPRQWLLAGGDPEAVVALVEVLGTPF</sequence>
<accession>A0ABP5BU56</accession>
<dbReference type="RefSeq" id="WP_344416017.1">
    <property type="nucleotide sequence ID" value="NZ_BAAANN010000006.1"/>
</dbReference>
<evidence type="ECO:0000313" key="1">
    <source>
        <dbReference type="EMBL" id="GAA1951426.1"/>
    </source>
</evidence>
<name>A0ABP5BU56_9PSEU</name>
<comment type="caution">
    <text evidence="1">The sequence shown here is derived from an EMBL/GenBank/DDBJ whole genome shotgun (WGS) entry which is preliminary data.</text>
</comment>
<keyword evidence="2" id="KW-1185">Reference proteome</keyword>
<gene>
    <name evidence="1" type="ORF">GCM10009754_20360</name>
</gene>
<protein>
    <recommendedName>
        <fullName evidence="3">DNA-binding protein</fullName>
    </recommendedName>
</protein>